<proteinExistence type="predicted"/>
<sequence>MDCMGKIYLRKWHFIHLAKWCSWKSFQLQERCQTR</sequence>
<reference evidence="1" key="2">
    <citation type="journal article" date="2015" name="Data Brief">
        <title>Shoot transcriptome of the giant reed, Arundo donax.</title>
        <authorList>
            <person name="Barrero R.A."/>
            <person name="Guerrero F.D."/>
            <person name="Moolhuijzen P."/>
            <person name="Goolsby J.A."/>
            <person name="Tidwell J."/>
            <person name="Bellgard S.E."/>
            <person name="Bellgard M.I."/>
        </authorList>
    </citation>
    <scope>NUCLEOTIDE SEQUENCE</scope>
    <source>
        <tissue evidence="1">Shoot tissue taken approximately 20 cm above the soil surface</tissue>
    </source>
</reference>
<reference evidence="1" key="1">
    <citation type="submission" date="2014-09" db="EMBL/GenBank/DDBJ databases">
        <authorList>
            <person name="Magalhaes I.L.F."/>
            <person name="Oliveira U."/>
            <person name="Santos F.R."/>
            <person name="Vidigal T.H.D.A."/>
            <person name="Brescovit A.D."/>
            <person name="Santos A.J."/>
        </authorList>
    </citation>
    <scope>NUCLEOTIDE SEQUENCE</scope>
    <source>
        <tissue evidence="1">Shoot tissue taken approximately 20 cm above the soil surface</tissue>
    </source>
</reference>
<dbReference type="AlphaFoldDB" id="A0A0A9A0Y4"/>
<dbReference type="EMBL" id="GBRH01254307">
    <property type="protein sequence ID" value="JAD43588.1"/>
    <property type="molecule type" value="Transcribed_RNA"/>
</dbReference>
<evidence type="ECO:0000313" key="1">
    <source>
        <dbReference type="EMBL" id="JAD43588.1"/>
    </source>
</evidence>
<accession>A0A0A9A0Y4</accession>
<protein>
    <submittedName>
        <fullName evidence="1">Uncharacterized protein</fullName>
    </submittedName>
</protein>
<organism evidence="1">
    <name type="scientific">Arundo donax</name>
    <name type="common">Giant reed</name>
    <name type="synonym">Donax arundinaceus</name>
    <dbReference type="NCBI Taxonomy" id="35708"/>
    <lineage>
        <taxon>Eukaryota</taxon>
        <taxon>Viridiplantae</taxon>
        <taxon>Streptophyta</taxon>
        <taxon>Embryophyta</taxon>
        <taxon>Tracheophyta</taxon>
        <taxon>Spermatophyta</taxon>
        <taxon>Magnoliopsida</taxon>
        <taxon>Liliopsida</taxon>
        <taxon>Poales</taxon>
        <taxon>Poaceae</taxon>
        <taxon>PACMAD clade</taxon>
        <taxon>Arundinoideae</taxon>
        <taxon>Arundineae</taxon>
        <taxon>Arundo</taxon>
    </lineage>
</organism>
<name>A0A0A9A0Y4_ARUDO</name>